<dbReference type="NCBIfam" id="TIGR00231">
    <property type="entry name" value="small_GTP"/>
    <property type="match status" value="1"/>
</dbReference>
<evidence type="ECO:0000256" key="3">
    <source>
        <dbReference type="ARBA" id="ARBA00022618"/>
    </source>
</evidence>
<keyword evidence="13" id="KW-1185">Reference proteome</keyword>
<evidence type="ECO:0000256" key="1">
    <source>
        <dbReference type="ARBA" id="ARBA00001946"/>
    </source>
</evidence>
<evidence type="ECO:0000256" key="8">
    <source>
        <dbReference type="ARBA" id="ARBA00023210"/>
    </source>
</evidence>
<keyword evidence="5 10" id="KW-0547">Nucleotide-binding</keyword>
<dbReference type="NCBIfam" id="TIGR03598">
    <property type="entry name" value="GTPase_YsxC"/>
    <property type="match status" value="1"/>
</dbReference>
<accession>D3SNQ5</accession>
<keyword evidence="6" id="KW-0460">Magnesium</keyword>
<dbReference type="STRING" id="638303.Thal_0156"/>
<dbReference type="Pfam" id="PF01926">
    <property type="entry name" value="MMR_HSR1"/>
    <property type="match status" value="1"/>
</dbReference>
<organism evidence="12 13">
    <name type="scientific">Thermocrinis albus (strain DSM 14484 / JCM 11386 / HI 11/12)</name>
    <dbReference type="NCBI Taxonomy" id="638303"/>
    <lineage>
        <taxon>Bacteria</taxon>
        <taxon>Pseudomonadati</taxon>
        <taxon>Aquificota</taxon>
        <taxon>Aquificia</taxon>
        <taxon>Aquificales</taxon>
        <taxon>Aquificaceae</taxon>
        <taxon>Thermocrinis</taxon>
    </lineage>
</organism>
<dbReference type="EMBL" id="CP001931">
    <property type="protein sequence ID" value="ADC88792.1"/>
    <property type="molecule type" value="Genomic_DNA"/>
</dbReference>
<dbReference type="InterPro" id="IPR006073">
    <property type="entry name" value="GTP-bd"/>
</dbReference>
<proteinExistence type="inferred from homology"/>
<dbReference type="SUPFAM" id="SSF52540">
    <property type="entry name" value="P-loop containing nucleoside triphosphate hydrolases"/>
    <property type="match status" value="1"/>
</dbReference>
<keyword evidence="8 10" id="KW-0717">Septation</keyword>
<evidence type="ECO:0000313" key="12">
    <source>
        <dbReference type="EMBL" id="ADC88792.1"/>
    </source>
</evidence>
<name>D3SNQ5_THEAH</name>
<feature type="domain" description="EngB-type G" evidence="11">
    <location>
        <begin position="6"/>
        <end position="171"/>
    </location>
</feature>
<dbReference type="KEGG" id="tal:Thal_0156"/>
<dbReference type="OrthoDB" id="9804921at2"/>
<comment type="function">
    <text evidence="10">Necessary for normal cell division and for the maintenance of normal septation.</text>
</comment>
<dbReference type="Gene3D" id="3.40.50.300">
    <property type="entry name" value="P-loop containing nucleotide triphosphate hydrolases"/>
    <property type="match status" value="1"/>
</dbReference>
<protein>
    <recommendedName>
        <fullName evidence="10">Probable GTP-binding protein EngB</fullName>
    </recommendedName>
</protein>
<comment type="similarity">
    <text evidence="2 10">Belongs to the TRAFAC class TrmE-Era-EngA-EngB-Septin-like GTPase superfamily. EngB GTPase family.</text>
</comment>
<evidence type="ECO:0000313" key="13">
    <source>
        <dbReference type="Proteomes" id="UP000002043"/>
    </source>
</evidence>
<dbReference type="PROSITE" id="PS51706">
    <property type="entry name" value="G_ENGB"/>
    <property type="match status" value="1"/>
</dbReference>
<dbReference type="InterPro" id="IPR027417">
    <property type="entry name" value="P-loop_NTPase"/>
</dbReference>
<dbReference type="GO" id="GO:0000917">
    <property type="term" value="P:division septum assembly"/>
    <property type="evidence" value="ECO:0007669"/>
    <property type="project" value="UniProtKB-KW"/>
</dbReference>
<dbReference type="RefSeq" id="WP_012991199.1">
    <property type="nucleotide sequence ID" value="NC_013894.1"/>
</dbReference>
<evidence type="ECO:0000256" key="4">
    <source>
        <dbReference type="ARBA" id="ARBA00022723"/>
    </source>
</evidence>
<keyword evidence="4" id="KW-0479">Metal-binding</keyword>
<evidence type="ECO:0000256" key="9">
    <source>
        <dbReference type="ARBA" id="ARBA00023306"/>
    </source>
</evidence>
<keyword evidence="9 10" id="KW-0131">Cell cycle</keyword>
<evidence type="ECO:0000256" key="10">
    <source>
        <dbReference type="HAMAP-Rule" id="MF_00321"/>
    </source>
</evidence>
<dbReference type="GO" id="GO:0046872">
    <property type="term" value="F:metal ion binding"/>
    <property type="evidence" value="ECO:0007669"/>
    <property type="project" value="UniProtKB-KW"/>
</dbReference>
<dbReference type="eggNOG" id="COG0218">
    <property type="taxonomic scope" value="Bacteria"/>
</dbReference>
<dbReference type="CDD" id="cd01876">
    <property type="entry name" value="YihA_EngB"/>
    <property type="match status" value="1"/>
</dbReference>
<dbReference type="AlphaFoldDB" id="D3SNQ5"/>
<evidence type="ECO:0000256" key="2">
    <source>
        <dbReference type="ARBA" id="ARBA00009638"/>
    </source>
</evidence>
<evidence type="ECO:0000256" key="6">
    <source>
        <dbReference type="ARBA" id="ARBA00022842"/>
    </source>
</evidence>
<reference evidence="13" key="1">
    <citation type="journal article" date="2010" name="Stand. Genomic Sci.">
        <title>Complete genome sequence of Thermocrinis albus type strain (HI 11/12T).</title>
        <authorList>
            <person name="Wirth R."/>
            <person name="Sikorski J."/>
            <person name="Brambilla E."/>
            <person name="Misra M."/>
            <person name="Lapidus A."/>
            <person name="Copeland A."/>
            <person name="Nolan M."/>
            <person name="Lucas S."/>
            <person name="Chen F."/>
            <person name="Tice H."/>
            <person name="Cheng J.F."/>
            <person name="Han C."/>
            <person name="Detter J.C."/>
            <person name="Tapia R."/>
            <person name="Bruce D."/>
            <person name="Goodwin L."/>
            <person name="Pitluck S."/>
            <person name="Pati A."/>
            <person name="Anderson I."/>
            <person name="Ivanova N."/>
            <person name="Mavromatis K."/>
            <person name="Mikhailova N."/>
            <person name="Chen A."/>
            <person name="Palaniappan K."/>
            <person name="Bilek Y."/>
            <person name="Hader T."/>
            <person name="Land M."/>
            <person name="Hauser L."/>
            <person name="Chang Y.J."/>
            <person name="Jeffries C.D."/>
            <person name="Tindall B.J."/>
            <person name="Rohde M."/>
            <person name="Goker M."/>
            <person name="Bristow J."/>
            <person name="Eisen J.A."/>
            <person name="Markowitz V."/>
            <person name="Hugenholtz P."/>
            <person name="Kyrpides N.C."/>
            <person name="Klenk H.P."/>
        </authorList>
    </citation>
    <scope>NUCLEOTIDE SEQUENCE [LARGE SCALE GENOMIC DNA]</scope>
    <source>
        <strain evidence="13">DSM 14484 / JCM 11386 / HI 11/12</strain>
    </source>
</reference>
<dbReference type="Proteomes" id="UP000002043">
    <property type="component" value="Chromosome"/>
</dbReference>
<evidence type="ECO:0000256" key="7">
    <source>
        <dbReference type="ARBA" id="ARBA00023134"/>
    </source>
</evidence>
<keyword evidence="7 10" id="KW-0342">GTP-binding</keyword>
<sequence length="171" mass="19834">MEEWLDKPHVVLVGRSNVGKSSLINMLLGKKVVAVSKDPGRTRRVTFIPFGEKVYLVDVPGYGYARVSHREREAWRRMMEEYFSRYGELIKWVFLLIDSRVGVTPLDVQMIEWLHYRKLPYKVVLTKVDAATQDEISSAIKSVRKHTTVEILFTSSREGKGKKELLQYCLD</sequence>
<dbReference type="InterPro" id="IPR030393">
    <property type="entry name" value="G_ENGB_dom"/>
</dbReference>
<gene>
    <name evidence="10" type="primary">engB</name>
    <name evidence="12" type="ordered locus">Thal_0156</name>
</gene>
<dbReference type="InterPro" id="IPR005225">
    <property type="entry name" value="Small_GTP-bd"/>
</dbReference>
<dbReference type="HAMAP" id="MF_00321">
    <property type="entry name" value="GTPase_EngB"/>
    <property type="match status" value="1"/>
</dbReference>
<keyword evidence="3 10" id="KW-0132">Cell division</keyword>
<dbReference type="InterPro" id="IPR019987">
    <property type="entry name" value="GTP-bd_ribosome_bio_YsxC"/>
</dbReference>
<dbReference type="HOGENOM" id="CLU_033732_3_0_0"/>
<evidence type="ECO:0000256" key="5">
    <source>
        <dbReference type="ARBA" id="ARBA00022741"/>
    </source>
</evidence>
<dbReference type="GO" id="GO:0005525">
    <property type="term" value="F:GTP binding"/>
    <property type="evidence" value="ECO:0007669"/>
    <property type="project" value="UniProtKB-UniRule"/>
</dbReference>
<evidence type="ECO:0000259" key="11">
    <source>
        <dbReference type="PROSITE" id="PS51706"/>
    </source>
</evidence>
<dbReference type="GO" id="GO:0005829">
    <property type="term" value="C:cytosol"/>
    <property type="evidence" value="ECO:0007669"/>
    <property type="project" value="TreeGrafter"/>
</dbReference>
<dbReference type="PANTHER" id="PTHR11649">
    <property type="entry name" value="MSS1/TRME-RELATED GTP-BINDING PROTEIN"/>
    <property type="match status" value="1"/>
</dbReference>
<dbReference type="PANTHER" id="PTHR11649:SF13">
    <property type="entry name" value="ENGB-TYPE G DOMAIN-CONTAINING PROTEIN"/>
    <property type="match status" value="1"/>
</dbReference>
<comment type="cofactor">
    <cofactor evidence="1">
        <name>Mg(2+)</name>
        <dbReference type="ChEBI" id="CHEBI:18420"/>
    </cofactor>
</comment>